<dbReference type="GO" id="GO:0030247">
    <property type="term" value="F:polysaccharide binding"/>
    <property type="evidence" value="ECO:0007669"/>
    <property type="project" value="InterPro"/>
</dbReference>
<dbReference type="InterPro" id="IPR008965">
    <property type="entry name" value="CBM2/CBM3_carb-bd_dom_sf"/>
</dbReference>
<dbReference type="SUPFAM" id="SSF49384">
    <property type="entry name" value="Carbohydrate-binding domain"/>
    <property type="match status" value="1"/>
</dbReference>
<feature type="domain" description="Chitobiase/beta-hexosaminidases N-terminal" evidence="2">
    <location>
        <begin position="40"/>
        <end position="178"/>
    </location>
</feature>
<proteinExistence type="predicted"/>
<dbReference type="InterPro" id="IPR004866">
    <property type="entry name" value="CHB/HEX_N_dom"/>
</dbReference>
<dbReference type="Pfam" id="PF03173">
    <property type="entry name" value="CHB_HEX"/>
    <property type="match status" value="1"/>
</dbReference>
<dbReference type="AlphaFoldDB" id="A0A447T9S2"/>
<evidence type="ECO:0000256" key="1">
    <source>
        <dbReference type="ARBA" id="ARBA00033000"/>
    </source>
</evidence>
<dbReference type="Proteomes" id="UP000275777">
    <property type="component" value="Chromosome"/>
</dbReference>
<dbReference type="SMART" id="SM01081">
    <property type="entry name" value="CHB_HEX"/>
    <property type="match status" value="1"/>
</dbReference>
<sequence>MPWWICKGVDDEREAIAGAAVLAALSAWAWAAPDAAALGQSLSLKIAVDSNKGAAAGAPCADLGADWASCLKGRLILENKGGQAVPAGGGWNLYLHSIRRILKLDTPQFTLRHITGDLYQITPTAAFQGLAPGQKLELPLIDEYWILQESDVLPRPYVTVDGQPPALLRHDSSDEAAICCP</sequence>
<organism evidence="3 4">
    <name type="scientific">Chromobacterium violaceum</name>
    <dbReference type="NCBI Taxonomy" id="536"/>
    <lineage>
        <taxon>Bacteria</taxon>
        <taxon>Pseudomonadati</taxon>
        <taxon>Pseudomonadota</taxon>
        <taxon>Betaproteobacteria</taxon>
        <taxon>Neisseriales</taxon>
        <taxon>Chromobacteriaceae</taxon>
        <taxon>Chromobacterium</taxon>
    </lineage>
</organism>
<keyword evidence="3" id="KW-0378">Hydrolase</keyword>
<dbReference type="GO" id="GO:0004553">
    <property type="term" value="F:hydrolase activity, hydrolyzing O-glycosyl compounds"/>
    <property type="evidence" value="ECO:0007669"/>
    <property type="project" value="InterPro"/>
</dbReference>
<dbReference type="EMBL" id="LR134182">
    <property type="protein sequence ID" value="VEB41656.1"/>
    <property type="molecule type" value="Genomic_DNA"/>
</dbReference>
<dbReference type="InterPro" id="IPR012291">
    <property type="entry name" value="CBM2_carb-bd_dom_sf"/>
</dbReference>
<reference evidence="3 4" key="1">
    <citation type="submission" date="2018-12" db="EMBL/GenBank/DDBJ databases">
        <authorList>
            <consortium name="Pathogen Informatics"/>
        </authorList>
    </citation>
    <scope>NUCLEOTIDE SEQUENCE [LARGE SCALE GENOMIC DNA]</scope>
    <source>
        <strain evidence="3 4">NCTC9695</strain>
    </source>
</reference>
<dbReference type="Gene3D" id="2.60.40.290">
    <property type="match status" value="1"/>
</dbReference>
<evidence type="ECO:0000313" key="4">
    <source>
        <dbReference type="Proteomes" id="UP000275777"/>
    </source>
</evidence>
<evidence type="ECO:0000313" key="3">
    <source>
        <dbReference type="EMBL" id="VEB41656.1"/>
    </source>
</evidence>
<name>A0A447T9S2_CHRVL</name>
<gene>
    <name evidence="3" type="primary">chb_1</name>
    <name evidence="3" type="ORF">NCTC9695_02089</name>
</gene>
<keyword evidence="3" id="KW-0326">Glycosidase</keyword>
<evidence type="ECO:0000259" key="2">
    <source>
        <dbReference type="SMART" id="SM01081"/>
    </source>
</evidence>
<accession>A0A447T9S2</accession>
<protein>
    <recommendedName>
        <fullName evidence="1">N-acetyl-beta-glucosaminidase</fullName>
    </recommendedName>
</protein>